<keyword evidence="2" id="KW-1185">Reference proteome</keyword>
<name>A0A284S9C4_ARMOS</name>
<dbReference type="AlphaFoldDB" id="A0A284S9C4"/>
<dbReference type="EMBL" id="FUEG01000046">
    <property type="protein sequence ID" value="SJL17612.1"/>
    <property type="molecule type" value="Genomic_DNA"/>
</dbReference>
<proteinExistence type="predicted"/>
<organism evidence="1 2">
    <name type="scientific">Armillaria ostoyae</name>
    <name type="common">Armillaria root rot fungus</name>
    <dbReference type="NCBI Taxonomy" id="47428"/>
    <lineage>
        <taxon>Eukaryota</taxon>
        <taxon>Fungi</taxon>
        <taxon>Dikarya</taxon>
        <taxon>Basidiomycota</taxon>
        <taxon>Agaricomycotina</taxon>
        <taxon>Agaricomycetes</taxon>
        <taxon>Agaricomycetidae</taxon>
        <taxon>Agaricales</taxon>
        <taxon>Marasmiineae</taxon>
        <taxon>Physalacriaceae</taxon>
        <taxon>Armillaria</taxon>
    </lineage>
</organism>
<sequence>MLCADKDFALSPLWGLKYANFRTNLGGSLSGPSEVTTARMSSSHKATRPADSCKATQSISLDIEANVTWGRIYVTLYYAKAFLFHSYTHILDYLLENPAPVRVDFVPHRRAFRVDVPCVPFSSIELSVVVV</sequence>
<dbReference type="Proteomes" id="UP000219338">
    <property type="component" value="Unassembled WGS sequence"/>
</dbReference>
<reference evidence="2" key="1">
    <citation type="journal article" date="2017" name="Nat. Ecol. Evol.">
        <title>Genome expansion and lineage-specific genetic innovations in the forest pathogenic fungi Armillaria.</title>
        <authorList>
            <person name="Sipos G."/>
            <person name="Prasanna A.N."/>
            <person name="Walter M.C."/>
            <person name="O'Connor E."/>
            <person name="Balint B."/>
            <person name="Krizsan K."/>
            <person name="Kiss B."/>
            <person name="Hess J."/>
            <person name="Varga T."/>
            <person name="Slot J."/>
            <person name="Riley R."/>
            <person name="Boka B."/>
            <person name="Rigling D."/>
            <person name="Barry K."/>
            <person name="Lee J."/>
            <person name="Mihaltcheva S."/>
            <person name="LaButti K."/>
            <person name="Lipzen A."/>
            <person name="Waldron R."/>
            <person name="Moloney N.M."/>
            <person name="Sperisen C."/>
            <person name="Kredics L."/>
            <person name="Vagvoelgyi C."/>
            <person name="Patrignani A."/>
            <person name="Fitzpatrick D."/>
            <person name="Nagy I."/>
            <person name="Doyle S."/>
            <person name="Anderson J.B."/>
            <person name="Grigoriev I.V."/>
            <person name="Gueldener U."/>
            <person name="Muensterkoetter M."/>
            <person name="Nagy L.G."/>
        </authorList>
    </citation>
    <scope>NUCLEOTIDE SEQUENCE [LARGE SCALE GENOMIC DNA]</scope>
    <source>
        <strain evidence="2">C18/9</strain>
    </source>
</reference>
<evidence type="ECO:0000313" key="2">
    <source>
        <dbReference type="Proteomes" id="UP000219338"/>
    </source>
</evidence>
<protein>
    <submittedName>
        <fullName evidence="1">Uncharacterized protein</fullName>
    </submittedName>
</protein>
<gene>
    <name evidence="1" type="ORF">ARMOST_21166</name>
</gene>
<evidence type="ECO:0000313" key="1">
    <source>
        <dbReference type="EMBL" id="SJL17612.1"/>
    </source>
</evidence>
<accession>A0A284S9C4</accession>